<dbReference type="InterPro" id="IPR014710">
    <property type="entry name" value="RmlC-like_jellyroll"/>
</dbReference>
<sequence>MQFAHELIVPEVGFPFKLFLFEGREGHYYREKHWHRSIEIFAVCDGELEFKIDEKTWHLTAGEFMIVNSNEVHEVDSPLPNETIVLQIPLKVFEKYYTGEQFIWFTHEPGCKDARFMELLEELYKTYCEKQCGYDMKMNSIFYHLLYLLVKEYRLTEVEDAFVRKNKNLNKLSTITAYMKENYAQELSLEEMARIFGYSPTYLSRMFQKYAGITYKSYLQNIRLEYAMKDLKGGKYNVTETALRSGFSGSKAMARAFRKKYGILPSEYRENA</sequence>
<dbReference type="PANTHER" id="PTHR43280:SF2">
    <property type="entry name" value="HTH-TYPE TRANSCRIPTIONAL REGULATOR EXSA"/>
    <property type="match status" value="1"/>
</dbReference>
<evidence type="ECO:0000259" key="4">
    <source>
        <dbReference type="PROSITE" id="PS01124"/>
    </source>
</evidence>
<dbReference type="InterPro" id="IPR037923">
    <property type="entry name" value="HTH-like"/>
</dbReference>
<dbReference type="InterPro" id="IPR018060">
    <property type="entry name" value="HTH_AraC"/>
</dbReference>
<dbReference type="Gene3D" id="2.60.120.10">
    <property type="entry name" value="Jelly Rolls"/>
    <property type="match status" value="1"/>
</dbReference>
<dbReference type="SUPFAM" id="SSF46689">
    <property type="entry name" value="Homeodomain-like"/>
    <property type="match status" value="2"/>
</dbReference>
<accession>A0A175A7Q5</accession>
<dbReference type="InterPro" id="IPR003313">
    <property type="entry name" value="AraC-bd"/>
</dbReference>
<keyword evidence="3" id="KW-0804">Transcription</keyword>
<dbReference type="SUPFAM" id="SSF51215">
    <property type="entry name" value="Regulatory protein AraC"/>
    <property type="match status" value="1"/>
</dbReference>
<protein>
    <submittedName>
        <fullName evidence="5">Melibiose operon regulatory protein</fullName>
    </submittedName>
</protein>
<gene>
    <name evidence="5" type="primary">melR_4</name>
    <name evidence="5" type="ORF">ERS852502_02523</name>
</gene>
<evidence type="ECO:0000256" key="2">
    <source>
        <dbReference type="ARBA" id="ARBA00023125"/>
    </source>
</evidence>
<keyword evidence="2" id="KW-0238">DNA-binding</keyword>
<dbReference type="AlphaFoldDB" id="A0A175A7Q5"/>
<dbReference type="EMBL" id="CZBX01000013">
    <property type="protein sequence ID" value="CUQ91961.1"/>
    <property type="molecule type" value="Genomic_DNA"/>
</dbReference>
<dbReference type="OrthoDB" id="9776971at2"/>
<evidence type="ECO:0000256" key="1">
    <source>
        <dbReference type="ARBA" id="ARBA00023015"/>
    </source>
</evidence>
<dbReference type="RefSeq" id="WP_055173230.1">
    <property type="nucleotide sequence ID" value="NZ_CZBX01000013.1"/>
</dbReference>
<proteinExistence type="predicted"/>
<evidence type="ECO:0000313" key="6">
    <source>
        <dbReference type="Proteomes" id="UP000078383"/>
    </source>
</evidence>
<dbReference type="GO" id="GO:0003700">
    <property type="term" value="F:DNA-binding transcription factor activity"/>
    <property type="evidence" value="ECO:0007669"/>
    <property type="project" value="InterPro"/>
</dbReference>
<dbReference type="PROSITE" id="PS01124">
    <property type="entry name" value="HTH_ARAC_FAMILY_2"/>
    <property type="match status" value="1"/>
</dbReference>
<dbReference type="PANTHER" id="PTHR43280">
    <property type="entry name" value="ARAC-FAMILY TRANSCRIPTIONAL REGULATOR"/>
    <property type="match status" value="1"/>
</dbReference>
<evidence type="ECO:0000313" key="5">
    <source>
        <dbReference type="EMBL" id="CUQ91961.1"/>
    </source>
</evidence>
<feature type="domain" description="HTH araC/xylS-type" evidence="4">
    <location>
        <begin position="173"/>
        <end position="271"/>
    </location>
</feature>
<dbReference type="Proteomes" id="UP000078383">
    <property type="component" value="Unassembled WGS sequence"/>
</dbReference>
<reference evidence="5 6" key="1">
    <citation type="submission" date="2015-09" db="EMBL/GenBank/DDBJ databases">
        <authorList>
            <consortium name="Pathogen Informatics"/>
        </authorList>
    </citation>
    <scope>NUCLEOTIDE SEQUENCE [LARGE SCALE GENOMIC DNA]</scope>
    <source>
        <strain evidence="5 6">2789STDY5834889</strain>
    </source>
</reference>
<organism evidence="5 6">
    <name type="scientific">[Ruminococcus] torques</name>
    <dbReference type="NCBI Taxonomy" id="33039"/>
    <lineage>
        <taxon>Bacteria</taxon>
        <taxon>Bacillati</taxon>
        <taxon>Bacillota</taxon>
        <taxon>Clostridia</taxon>
        <taxon>Lachnospirales</taxon>
        <taxon>Lachnospiraceae</taxon>
        <taxon>Mediterraneibacter</taxon>
    </lineage>
</organism>
<keyword evidence="1" id="KW-0805">Transcription regulation</keyword>
<dbReference type="SMART" id="SM00342">
    <property type="entry name" value="HTH_ARAC"/>
    <property type="match status" value="1"/>
</dbReference>
<dbReference type="GO" id="GO:0043565">
    <property type="term" value="F:sequence-specific DNA binding"/>
    <property type="evidence" value="ECO:0007669"/>
    <property type="project" value="InterPro"/>
</dbReference>
<dbReference type="Pfam" id="PF02311">
    <property type="entry name" value="AraC_binding"/>
    <property type="match status" value="1"/>
</dbReference>
<dbReference type="Pfam" id="PF12833">
    <property type="entry name" value="HTH_18"/>
    <property type="match status" value="1"/>
</dbReference>
<name>A0A175A7Q5_9FIRM</name>
<evidence type="ECO:0000256" key="3">
    <source>
        <dbReference type="ARBA" id="ARBA00023163"/>
    </source>
</evidence>
<dbReference type="Gene3D" id="1.10.10.60">
    <property type="entry name" value="Homeodomain-like"/>
    <property type="match status" value="2"/>
</dbReference>
<dbReference type="InterPro" id="IPR009057">
    <property type="entry name" value="Homeodomain-like_sf"/>
</dbReference>